<dbReference type="SUPFAM" id="SSF56322">
    <property type="entry name" value="ADC synthase"/>
    <property type="match status" value="1"/>
</dbReference>
<reference evidence="7" key="1">
    <citation type="submission" date="2010-01" db="EMBL/GenBank/DDBJ databases">
        <title>Genome fragments of uncultured bacteria from the North Pacific subtropical Gyre.</title>
        <authorList>
            <person name="Pham V.D."/>
            <person name="Delong E.F."/>
        </authorList>
    </citation>
    <scope>NUCLEOTIDE SEQUENCE</scope>
</reference>
<evidence type="ECO:0000256" key="4">
    <source>
        <dbReference type="ARBA" id="ARBA00023235"/>
    </source>
</evidence>
<protein>
    <recommendedName>
        <fullName evidence="3">isochorismate synthase</fullName>
        <ecNumber evidence="3">5.4.4.2</ecNumber>
    </recommendedName>
    <alternativeName>
        <fullName evidence="5">Isochorismate mutase</fullName>
    </alternativeName>
</protein>
<dbReference type="PANTHER" id="PTHR42839:SF2">
    <property type="entry name" value="ISOCHORISMATE SYNTHASE ENTC"/>
    <property type="match status" value="1"/>
</dbReference>
<dbReference type="NCBIfam" id="TIGR00543">
    <property type="entry name" value="isochor_syn"/>
    <property type="match status" value="1"/>
</dbReference>
<accession>E7C3M1</accession>
<evidence type="ECO:0000256" key="2">
    <source>
        <dbReference type="ARBA" id="ARBA00005297"/>
    </source>
</evidence>
<comment type="similarity">
    <text evidence="2">Belongs to the isochorismate synthase family.</text>
</comment>
<dbReference type="PANTHER" id="PTHR42839">
    <property type="entry name" value="ISOCHORISMATE SYNTHASE ENTC"/>
    <property type="match status" value="1"/>
</dbReference>
<evidence type="ECO:0000256" key="1">
    <source>
        <dbReference type="ARBA" id="ARBA00000799"/>
    </source>
</evidence>
<keyword evidence="4" id="KW-0413">Isomerase</keyword>
<evidence type="ECO:0000313" key="7">
    <source>
        <dbReference type="EMBL" id="ADI22045.1"/>
    </source>
</evidence>
<organism evidence="7">
    <name type="scientific">uncultured myxobacterium HF0200_05J13</name>
    <dbReference type="NCBI Taxonomy" id="723557"/>
    <lineage>
        <taxon>Bacteria</taxon>
        <taxon>Pseudomonadati</taxon>
        <taxon>Myxococcota</taxon>
        <taxon>Myxococcia</taxon>
        <taxon>Myxococcales</taxon>
        <taxon>environmental samples</taxon>
    </lineage>
</organism>
<proteinExistence type="inferred from homology"/>
<dbReference type="EC" id="5.4.4.2" evidence="3"/>
<dbReference type="Gene3D" id="3.60.120.10">
    <property type="entry name" value="Anthranilate synthase"/>
    <property type="match status" value="1"/>
</dbReference>
<comment type="catalytic activity">
    <reaction evidence="1">
        <text>chorismate = isochorismate</text>
        <dbReference type="Rhea" id="RHEA:18985"/>
        <dbReference type="ChEBI" id="CHEBI:29748"/>
        <dbReference type="ChEBI" id="CHEBI:29780"/>
        <dbReference type="EC" id="5.4.4.2"/>
    </reaction>
</comment>
<dbReference type="InterPro" id="IPR005801">
    <property type="entry name" value="ADC_synthase"/>
</dbReference>
<dbReference type="InterPro" id="IPR004561">
    <property type="entry name" value="IsoChor_synthase"/>
</dbReference>
<name>E7C3M1_9BACT</name>
<dbReference type="EMBL" id="GU567973">
    <property type="protein sequence ID" value="ADI22045.1"/>
    <property type="molecule type" value="Genomic_DNA"/>
</dbReference>
<dbReference type="GO" id="GO:0008909">
    <property type="term" value="F:isochorismate synthase activity"/>
    <property type="evidence" value="ECO:0007669"/>
    <property type="project" value="UniProtKB-EC"/>
</dbReference>
<dbReference type="Pfam" id="PF00425">
    <property type="entry name" value="Chorismate_bind"/>
    <property type="match status" value="1"/>
</dbReference>
<dbReference type="InterPro" id="IPR015890">
    <property type="entry name" value="Chorismate_C"/>
</dbReference>
<evidence type="ECO:0000259" key="6">
    <source>
        <dbReference type="Pfam" id="PF00425"/>
    </source>
</evidence>
<evidence type="ECO:0000256" key="3">
    <source>
        <dbReference type="ARBA" id="ARBA00012824"/>
    </source>
</evidence>
<dbReference type="AlphaFoldDB" id="E7C3M1"/>
<evidence type="ECO:0000256" key="5">
    <source>
        <dbReference type="ARBA" id="ARBA00041564"/>
    </source>
</evidence>
<feature type="domain" description="Chorismate-utilising enzyme C-terminal" evidence="6">
    <location>
        <begin position="219"/>
        <end position="475"/>
    </location>
</feature>
<sequence length="490" mass="54235">MVALLNMSPRREPCIDLAIERALRVAKRASHRAYLRVYLDTVDLCFLRYLELDTLASEQAMAWADGKEDRSFVAIGVEASSPIYSTIRFARAGIHCLEVCEQSIEVELETGEFPAETMPVAVGGFSFAPRTESADEIWDGWGDGMFWVPTFLFQRYGQKRRVCITQVVQPHDDSQDLEERIAEKLARLQELEVLGSEREALVPAGLSLGKALADEPAARDGWCEKVSQVRQSIADGHVDKVVLARTRAFQAPIGQTFSPTRTLERLRERYHDCKVFMVRGPDGACFVGATPELFVRLDGQSVETVSLAGTARRGSTDEQDSHLGQALLDSKKDRYEHQVVTHAICSALAPVTSQLDVNDEPHLLRLNNVQHLETRISAKLDRPRTIMELLSRLHPTPAVGGEPREAALDWIAANEELDRGWYAGLVGWVGAGGEGLFAVAIRSAVLRGDRAWAFAGAGIVEDSDPVSEWDETTIKLEAIGKNLVMDEMTP</sequence>